<name>A0AAW0KPA0_QUESU</name>
<feature type="compositionally biased region" description="Polar residues" evidence="3">
    <location>
        <begin position="35"/>
        <end position="55"/>
    </location>
</feature>
<feature type="region of interest" description="Disordered" evidence="3">
    <location>
        <begin position="96"/>
        <end position="126"/>
    </location>
</feature>
<dbReference type="Pfam" id="PF00612">
    <property type="entry name" value="IQ"/>
    <property type="match status" value="3"/>
</dbReference>
<evidence type="ECO:0000313" key="4">
    <source>
        <dbReference type="EMBL" id="KAK7840790.1"/>
    </source>
</evidence>
<dbReference type="SMART" id="SM00015">
    <property type="entry name" value="IQ"/>
    <property type="match status" value="5"/>
</dbReference>
<accession>A0AAW0KPA0</accession>
<organism evidence="4 5">
    <name type="scientific">Quercus suber</name>
    <name type="common">Cork oak</name>
    <dbReference type="NCBI Taxonomy" id="58331"/>
    <lineage>
        <taxon>Eukaryota</taxon>
        <taxon>Viridiplantae</taxon>
        <taxon>Streptophyta</taxon>
        <taxon>Embryophyta</taxon>
        <taxon>Tracheophyta</taxon>
        <taxon>Spermatophyta</taxon>
        <taxon>Magnoliopsida</taxon>
        <taxon>eudicotyledons</taxon>
        <taxon>Gunneridae</taxon>
        <taxon>Pentapetalae</taxon>
        <taxon>rosids</taxon>
        <taxon>fabids</taxon>
        <taxon>Fagales</taxon>
        <taxon>Fagaceae</taxon>
        <taxon>Quercus</taxon>
    </lineage>
</organism>
<evidence type="ECO:0000256" key="2">
    <source>
        <dbReference type="ARBA" id="ARBA00024341"/>
    </source>
</evidence>
<dbReference type="PROSITE" id="PS50096">
    <property type="entry name" value="IQ"/>
    <property type="match status" value="4"/>
</dbReference>
<evidence type="ECO:0000256" key="1">
    <source>
        <dbReference type="ARBA" id="ARBA00022860"/>
    </source>
</evidence>
<dbReference type="PANTHER" id="PTHR32295:SF108">
    <property type="entry name" value="PROTEIN IQ-DOMAIN 20"/>
    <property type="match status" value="1"/>
</dbReference>
<proteinExistence type="inferred from homology"/>
<feature type="region of interest" description="Disordered" evidence="3">
    <location>
        <begin position="133"/>
        <end position="152"/>
    </location>
</feature>
<protein>
    <submittedName>
        <fullName evidence="4">Protein iq-domain 1</fullName>
    </submittedName>
</protein>
<comment type="similarity">
    <text evidence="2">Belongs to the IQD family.</text>
</comment>
<dbReference type="InterPro" id="IPR000048">
    <property type="entry name" value="IQ_motif_EF-hand-BS"/>
</dbReference>
<dbReference type="Proteomes" id="UP000237347">
    <property type="component" value="Unassembled WGS sequence"/>
</dbReference>
<gene>
    <name evidence="4" type="primary">IQD1_4</name>
    <name evidence="4" type="ORF">CFP56_016261</name>
</gene>
<reference evidence="4 5" key="1">
    <citation type="journal article" date="2018" name="Sci. Data">
        <title>The draft genome sequence of cork oak.</title>
        <authorList>
            <person name="Ramos A.M."/>
            <person name="Usie A."/>
            <person name="Barbosa P."/>
            <person name="Barros P.M."/>
            <person name="Capote T."/>
            <person name="Chaves I."/>
            <person name="Simoes F."/>
            <person name="Abreu I."/>
            <person name="Carrasquinho I."/>
            <person name="Faro C."/>
            <person name="Guimaraes J.B."/>
            <person name="Mendonca D."/>
            <person name="Nobrega F."/>
            <person name="Rodrigues L."/>
            <person name="Saibo N.J.M."/>
            <person name="Varela M.C."/>
            <person name="Egas C."/>
            <person name="Matos J."/>
            <person name="Miguel C.M."/>
            <person name="Oliveira M.M."/>
            <person name="Ricardo C.P."/>
            <person name="Goncalves S."/>
        </authorList>
    </citation>
    <scope>NUCLEOTIDE SEQUENCE [LARGE SCALE GENOMIC DNA]</scope>
    <source>
        <strain evidence="5">cv. HL8</strain>
    </source>
</reference>
<dbReference type="PANTHER" id="PTHR32295">
    <property type="entry name" value="IQ-DOMAIN 5-RELATED"/>
    <property type="match status" value="1"/>
</dbReference>
<evidence type="ECO:0000313" key="5">
    <source>
        <dbReference type="Proteomes" id="UP000237347"/>
    </source>
</evidence>
<keyword evidence="1" id="KW-0112">Calmodulin-binding</keyword>
<keyword evidence="5" id="KW-1185">Reference proteome</keyword>
<comment type="caution">
    <text evidence="4">The sequence shown here is derived from an EMBL/GenBank/DDBJ whole genome shotgun (WGS) entry which is preliminary data.</text>
</comment>
<sequence>MGMPKNCFKIVQSKFGKSSQTNASPSGSIEEINVTEETTYISEEPNSSASSTQLFQKKDLTKEDIAAIKIQSFFRGHLSSKKKETGMSQKYFSRVQRKFRKRSQRDITSPQTHTSPNNSTEKSIDQEETIKFEDPNSAASSSSSPQMKDSTKEDVAAIKIQATFQGHRNIATSSKKKRMGKHQNCFNGVQIRLHKRSHKDKISPHANTGPSSSMEEAIVEKEATNFEDLNGATSSIPPFQRNDLTKEDIAAIKIQAIFRGHRMSQNWFNIVRREFRKTPHRDIILSHTNTCARSSTDEKIVPEETINFENANGAACSIQLSKKKDLTKEDIAAIKIQTSFRGHLARRASRALKSLVKLQAVVRGVCVRKQARIALHCMHALAQLQVRVRARQLLNSNERESD</sequence>
<dbReference type="AlphaFoldDB" id="A0AAW0KPA0"/>
<dbReference type="EMBL" id="PKMF04000254">
    <property type="protein sequence ID" value="KAK7840790.1"/>
    <property type="molecule type" value="Genomic_DNA"/>
</dbReference>
<feature type="compositionally biased region" description="Polar residues" evidence="3">
    <location>
        <begin position="15"/>
        <end position="27"/>
    </location>
</feature>
<feature type="region of interest" description="Disordered" evidence="3">
    <location>
        <begin position="14"/>
        <end position="55"/>
    </location>
</feature>
<evidence type="ECO:0000256" key="3">
    <source>
        <dbReference type="SAM" id="MobiDB-lite"/>
    </source>
</evidence>
<dbReference type="GO" id="GO:0005516">
    <property type="term" value="F:calmodulin binding"/>
    <property type="evidence" value="ECO:0007669"/>
    <property type="project" value="UniProtKB-KW"/>
</dbReference>
<dbReference type="Gene3D" id="1.20.5.190">
    <property type="match status" value="2"/>
</dbReference>
<feature type="compositionally biased region" description="Polar residues" evidence="3">
    <location>
        <begin position="106"/>
        <end position="121"/>
    </location>
</feature>